<dbReference type="Proteomes" id="UP001326715">
    <property type="component" value="Chromosome"/>
</dbReference>
<dbReference type="FunFam" id="3.30.300.30:FF:000010">
    <property type="entry name" value="Enterobactin synthetase component F"/>
    <property type="match status" value="2"/>
</dbReference>
<dbReference type="Pfam" id="PF00550">
    <property type="entry name" value="PP-binding"/>
    <property type="match status" value="3"/>
</dbReference>
<dbReference type="CDD" id="cd19534">
    <property type="entry name" value="E_NRPS"/>
    <property type="match status" value="1"/>
</dbReference>
<dbReference type="InterPro" id="IPR036736">
    <property type="entry name" value="ACP-like_sf"/>
</dbReference>
<dbReference type="GO" id="GO:0003824">
    <property type="term" value="F:catalytic activity"/>
    <property type="evidence" value="ECO:0007669"/>
    <property type="project" value="InterPro"/>
</dbReference>
<dbReference type="PROSITE" id="PS00455">
    <property type="entry name" value="AMP_BINDING"/>
    <property type="match status" value="2"/>
</dbReference>
<dbReference type="GO" id="GO:0044550">
    <property type="term" value="P:secondary metabolite biosynthetic process"/>
    <property type="evidence" value="ECO:0007669"/>
    <property type="project" value="TreeGrafter"/>
</dbReference>
<proteinExistence type="inferred from homology"/>
<protein>
    <submittedName>
        <fullName evidence="7">AMP-binding enzyme C-terminal domain-containing protein</fullName>
    </submittedName>
    <submittedName>
        <fullName evidence="8">Non-ribosomal peptide synthetase</fullName>
    </submittedName>
</protein>
<organism evidence="7 9">
    <name type="scientific">Chitinophaga sancti</name>
    <dbReference type="NCBI Taxonomy" id="1004"/>
    <lineage>
        <taxon>Bacteria</taxon>
        <taxon>Pseudomonadati</taxon>
        <taxon>Bacteroidota</taxon>
        <taxon>Chitinophagia</taxon>
        <taxon>Chitinophagales</taxon>
        <taxon>Chitinophagaceae</taxon>
        <taxon>Chitinophaga</taxon>
    </lineage>
</organism>
<evidence type="ECO:0000313" key="10">
    <source>
        <dbReference type="Proteomes" id="UP001326715"/>
    </source>
</evidence>
<evidence type="ECO:0000256" key="5">
    <source>
        <dbReference type="ARBA" id="ARBA00022737"/>
    </source>
</evidence>
<dbReference type="PROSITE" id="PS50075">
    <property type="entry name" value="CARRIER"/>
    <property type="match status" value="3"/>
</dbReference>
<dbReference type="GO" id="GO:0043041">
    <property type="term" value="P:amino acid activation for nonribosomal peptide biosynthetic process"/>
    <property type="evidence" value="ECO:0007669"/>
    <property type="project" value="TreeGrafter"/>
</dbReference>
<dbReference type="Gene3D" id="1.10.1200.10">
    <property type="entry name" value="ACP-like"/>
    <property type="match status" value="3"/>
</dbReference>
<dbReference type="PROSITE" id="PS00012">
    <property type="entry name" value="PHOSPHOPANTETHEINE"/>
    <property type="match status" value="3"/>
</dbReference>
<dbReference type="Pfam" id="PF00668">
    <property type="entry name" value="Condensation"/>
    <property type="match status" value="3"/>
</dbReference>
<dbReference type="InterPro" id="IPR045851">
    <property type="entry name" value="AMP-bd_C_sf"/>
</dbReference>
<evidence type="ECO:0000313" key="7">
    <source>
        <dbReference type="EMBL" id="SFW87125.1"/>
    </source>
</evidence>
<dbReference type="EMBL" id="FPIZ01000031">
    <property type="protein sequence ID" value="SFW87125.1"/>
    <property type="molecule type" value="Genomic_DNA"/>
</dbReference>
<dbReference type="Gene3D" id="3.30.559.10">
    <property type="entry name" value="Chloramphenicol acetyltransferase-like domain"/>
    <property type="match status" value="3"/>
</dbReference>
<dbReference type="Gene3D" id="3.40.50.980">
    <property type="match status" value="3"/>
</dbReference>
<evidence type="ECO:0000256" key="1">
    <source>
        <dbReference type="ARBA" id="ARBA00001957"/>
    </source>
</evidence>
<reference evidence="7 9" key="1">
    <citation type="submission" date="2016-11" db="EMBL/GenBank/DDBJ databases">
        <authorList>
            <person name="Jaros S."/>
            <person name="Januszkiewicz K."/>
            <person name="Wedrychowicz H."/>
        </authorList>
    </citation>
    <scope>NUCLEOTIDE SEQUENCE [LARGE SCALE GENOMIC DNA]</scope>
    <source>
        <strain evidence="7 9">DSM 784</strain>
    </source>
</reference>
<dbReference type="Proteomes" id="UP000183788">
    <property type="component" value="Unassembled WGS sequence"/>
</dbReference>
<dbReference type="InterPro" id="IPR020806">
    <property type="entry name" value="PKS_PP-bd"/>
</dbReference>
<dbReference type="InterPro" id="IPR006162">
    <property type="entry name" value="Ppantetheine_attach_site"/>
</dbReference>
<dbReference type="NCBIfam" id="TIGR01733">
    <property type="entry name" value="AA-adenyl-dom"/>
    <property type="match status" value="2"/>
</dbReference>
<dbReference type="InterPro" id="IPR020845">
    <property type="entry name" value="AMP-binding_CS"/>
</dbReference>
<keyword evidence="10" id="KW-1185">Reference proteome</keyword>
<dbReference type="NCBIfam" id="NF003417">
    <property type="entry name" value="PRK04813.1"/>
    <property type="match status" value="2"/>
</dbReference>
<dbReference type="InterPro" id="IPR010060">
    <property type="entry name" value="NRPS_synth"/>
</dbReference>
<dbReference type="InterPro" id="IPR000873">
    <property type="entry name" value="AMP-dep_synth/lig_dom"/>
</dbReference>
<dbReference type="EMBL" id="CP140154">
    <property type="protein sequence ID" value="WQG89845.1"/>
    <property type="molecule type" value="Genomic_DNA"/>
</dbReference>
<dbReference type="Gene3D" id="3.30.300.30">
    <property type="match status" value="3"/>
</dbReference>
<evidence type="ECO:0000256" key="2">
    <source>
        <dbReference type="ARBA" id="ARBA00006432"/>
    </source>
</evidence>
<dbReference type="InterPro" id="IPR025110">
    <property type="entry name" value="AMP-bd_C"/>
</dbReference>
<dbReference type="OrthoDB" id="599826at2"/>
<dbReference type="Pfam" id="PF13193">
    <property type="entry name" value="AMP-binding_C"/>
    <property type="match status" value="2"/>
</dbReference>
<reference evidence="8 10" key="2">
    <citation type="submission" date="2023-11" db="EMBL/GenBank/DDBJ databases">
        <title>MicrobeMod: A computational toolkit for identifying prokaryotic methylation and restriction-modification with nanopore sequencing.</title>
        <authorList>
            <person name="Crits-Christoph A."/>
            <person name="Kang S.C."/>
            <person name="Lee H."/>
            <person name="Ostrov N."/>
        </authorList>
    </citation>
    <scope>NUCLEOTIDE SEQUENCE [LARGE SCALE GENOMIC DNA]</scope>
    <source>
        <strain evidence="8 10">ATCC 23090</strain>
    </source>
</reference>
<dbReference type="SMART" id="SM00823">
    <property type="entry name" value="PKS_PP"/>
    <property type="match status" value="3"/>
</dbReference>
<dbReference type="FunFam" id="3.40.50.980:FF:000001">
    <property type="entry name" value="Non-ribosomal peptide synthetase"/>
    <property type="match status" value="1"/>
</dbReference>
<dbReference type="Gene3D" id="3.40.50.12780">
    <property type="entry name" value="N-terminal domain of ligase-like"/>
    <property type="match status" value="2"/>
</dbReference>
<dbReference type="CDD" id="cd19531">
    <property type="entry name" value="LCL_NRPS-like"/>
    <property type="match status" value="2"/>
</dbReference>
<dbReference type="Gene3D" id="3.30.559.30">
    <property type="entry name" value="Nonribosomal peptide synthetase, condensation domain"/>
    <property type="match status" value="3"/>
</dbReference>
<feature type="domain" description="Carrier" evidence="6">
    <location>
        <begin position="1543"/>
        <end position="1618"/>
    </location>
</feature>
<dbReference type="PANTHER" id="PTHR45527:SF1">
    <property type="entry name" value="FATTY ACID SYNTHASE"/>
    <property type="match status" value="1"/>
</dbReference>
<dbReference type="SUPFAM" id="SSF47336">
    <property type="entry name" value="ACP-like"/>
    <property type="match status" value="3"/>
</dbReference>
<dbReference type="STRING" id="1004.SAMN05661012_06024"/>
<dbReference type="InterPro" id="IPR009081">
    <property type="entry name" value="PP-bd_ACP"/>
</dbReference>
<dbReference type="SUPFAM" id="SSF56801">
    <property type="entry name" value="Acetyl-CoA synthetase-like"/>
    <property type="match status" value="3"/>
</dbReference>
<keyword evidence="5" id="KW-0677">Repeat</keyword>
<comment type="similarity">
    <text evidence="2">Belongs to the ATP-dependent AMP-binding enzyme family.</text>
</comment>
<comment type="cofactor">
    <cofactor evidence="1">
        <name>pantetheine 4'-phosphate</name>
        <dbReference type="ChEBI" id="CHEBI:47942"/>
    </cofactor>
</comment>
<dbReference type="Gene3D" id="2.30.38.10">
    <property type="entry name" value="Luciferase, Domain 3"/>
    <property type="match status" value="1"/>
</dbReference>
<dbReference type="Pfam" id="PF00501">
    <property type="entry name" value="AMP-binding"/>
    <property type="match status" value="2"/>
</dbReference>
<sequence>MNIRSGKILPVVAAEKTAIIYGPDRWSYGDLATEVWNNAMLLKSTAGRPVAIVSNHPVKRLILALSVIEAGGYCCFLHPGNDKSLRQYLQTWGDVVILTDRNFIHQFHLPQVIAFDKDGYTFPSALFAEGNIAPYAPEGGLLLRTTTEDNTALYIADMPSLREHIDYSIAEFGITEHHQLITQAGEQYHDLPEWLLPGIVAKATIHFTEEFAGNIEKEGTPLLKLTAEGIREWLHQPARYDIGKGRLIISGHRKVNHHLIKAWRKHFPGLTIGSYTYQPSGLPVSVASGHLESADVEWGITDSILLNRPFGKTRIAIHDEQNRPAPLNVRGSLLIQNNLLNRPVAFHPQQSADAVRLLPSGYNARFAAGGKIQLLNQQGREVRKGNQLLMLDEIEEIVCTNPLVYKSAAIQYFHNGESSITVLATLKPGETLSPAALRQWISVYIPAARMPRYFVVLPEFPELEDGSVDVASVRLSDNWYDSQATANETESKIIAVWKEALKLEDIGPSDDFFSLGGHSLLGARVAGLMNEALGCALSLKDIFVYPTPASLAAFISADTSNAAAEPLVKQDRGSHIPLSFSQERVWFIHSMQGSVPFHLSAMLKLSGKLDIGALEYALQQLVQRHEVIRTLIHEKDGEAYQQVMPAEGWQLLFRDAAALNGEEDIQALINETQQVPFDLEKDYMLRALLIRKADQEHLLLFVMHHIATDGGSFPIMMQELVTGYIARTEGREANLPLLPLQYADYTIWQRRHLSGSLLERESGYWKKQLEGLSPLELPTDFARPAIQSTAGGMVTAALEKQLCQQLDLVARQEGVTRYVILLTAFKILLARYSGQHDICVGVPVANRNYAALEPLVGFFLNLLALRTDLGEAGSVHNLLQRVRNTLLEAYAHQEVPFEKVVGAQRDLSRSPVFQVLFTLHEGGGAENFRIRDLALSEVHLEERSIQFDLDVAIVESNSGLQINFGYCSDLFSKTTAVRMVRHFREILQAILENPYRKVAAIPMITADEAALLRSFNNNKQAFPDHTTFDQLLDEIADRYPQRVAVKHNTNLVTYTELQRDAGNLAGTLHSEGWLQPEDIVGVLMDRSPLLVTAVYGIWKAGGAYLPLHPELPAERLKLIAEDAGLKIIITERKYEDAVHALQQSYPAIQQVIFADEPECIGTKVPALQRDGHSLAYVIYTSGSTGTPKGAMVEHRGMINHQYARLRELEAEAGDNCRIAQNASQSFDISIFQMFGALLCGGSTVIYSQEVVLRPDLFLQQVSADGITLMELVPGYLSLVLDELPGDTATVFTSLRFMLAGGETMKKHLAERWFQAFPHIPLVNGYGPTEAADTITQHIMRQVPEGESISIGKPLANLDIYIVDNNGALCPPGVIGEIWVAGTGVGRGYVNDQSKTNRSFIADPFSDTPQRLYKTGDLGRFLEDGSIAFVGRKDHQVKIRGYRIELGEVEQSLNKLPEVKEAVVMDREGADKQRALYGYVTLNPGADADEASLKAALGNILPAYMVPAYVLVLDAFPLNTNGKVDRKALPMPETGVNSTAALVPPRNRIEAVMVDIWQRLLHVPEVGVRADFFELGGHSLLAVRVLSAIRNELSLDISIRDFFTYTTIEQLAANCGNSVLNESLYSGLEKQPRAGLIPLSFSQERLWFIDRLQGSLPYHLSFLLKLTGKVDVKALQWALQQIVNRHEVLRTVIIETDGKGYQEVLPENRWQLEFVDAAAFSGATGLENFLTQCRQQPFSLSADHPLQATLVRESRDNYQLLIVMHHIASDGWSIPLLAHELEIYYNAALAQHIPELPALPLQYADYAIWQRKAIQASTLGKQLAYWKEKLYGVEPLQLPTDFPRPLTQRNKGAVLHYHIPAALCNELEALSKANGVTLFTTMLAAFNVLLHRHSTQNDICVGIPVAGRMQPELEPLIGFFVNTIAIRSDFSGNPLFTDFLQQLKQSTMEAYTHQDVPFEMVVDQLTIHRDMSRNPAFQAAFAINNVPEAGNGLQLNGLNVKEVALPREHARFDLSFELFVEQDGLQLAVEYCTDLFTAATAARLAAHYNQLLQSILTAGTATVQELPMLSAAETAQLLTAFNDTKLSYPDNTSVTNILEQKVLAYANRIAVADGEQVISYRELDRSANRLAHYLRAKGIGKGSLVAVCMERSAELIISITAIVKAGAAYVPIDPAYPEERIAFILADTNAAVVITDDNGTGGTKSWPDTLVLRIDDFPQQAGIFPETRVPVEIAPEDPAYVIYTSGSTGEPKGVIVSHRSLLNLCSWHAHAFDVTPEARATTYAGVGFDAAVWEIWPYLLHGAALYPVPESVKLDVEQLLEFFRTNCITHTFLPTAICEQLPEMTAADAAVMPLILTGGDQLKKYNRDLRIVNNYGPTEATVVATSIHLSEIPADGPLTIGRPISNTRIYILNDALQLMPVGVTGEIYVGGDGLAIGYLNREELTNTRFITDPFNNNGRLYATGDLGRWLANGTIEFMGRKDYQVKIRGYRVEPGEIESVLQQHPLVTQAVILAREDQAGHKVLVAYVQADTTDKNLLTEYLKSKLPAYMVPALMVLMEEMPITPNGKTDRNALPAPDFTQITTQAYVAAGNELELALVNIWQELLGVERVGIHDNFFELGGDSIITIQVVSRMKRKGFTLHTKDIFSCQTIAGLAALLAERTNTGSHFEAEQGTLTGVSPLLPIQQWFLEGNPAVVSHFNQAILLNISKSVTPAALTQMAELLMAHHDSLRFVYRRQAGKWQQEYGIQPQEIVAVEDMTGATEYELPALIATAEARYQQSLDIESGPLLRIALLQIPASAADNRLLIAIHHLVVDGVSWRILLEDIELFLDAAMNGVAANPGPKTGSYRQWYHGLEQYAAASRLTAQLPYWEQVIAGYLPLPVDKSYNGVLIGKDIRNIHAILSPELTLQLLQNVSGVYKTQINDLLLAALARVICDHSGHRKVTIGLEGHGREEVGGDIDISRTVGWFTNLYPVLLDVTHANTDKDLIRNIKEQLRSIPDKGMGYGVLKFIRQEPALAGTDPWDIVFNYLGQLDNMVSSSKWFNGMDDSNVAVSTVSPLNPVKEKIAITAMVEEGRLHISWNYSSIHFDTGTVQQLADRYLQVLSALIQHCLSQWEEGAVYTPSDYGLHAEISNAELDNFFLEQQSRNEEEADMDSILNF</sequence>
<dbReference type="InterPro" id="IPR001242">
    <property type="entry name" value="Condensation_dom"/>
</dbReference>
<dbReference type="GO" id="GO:0031177">
    <property type="term" value="F:phosphopantetheine binding"/>
    <property type="evidence" value="ECO:0007669"/>
    <property type="project" value="InterPro"/>
</dbReference>
<evidence type="ECO:0000259" key="6">
    <source>
        <dbReference type="PROSITE" id="PS50075"/>
    </source>
</evidence>
<dbReference type="RefSeq" id="WP_072365576.1">
    <property type="nucleotide sequence ID" value="NZ_CP139972.1"/>
</dbReference>
<dbReference type="InterPro" id="IPR023213">
    <property type="entry name" value="CAT-like_dom_sf"/>
</dbReference>
<evidence type="ECO:0000313" key="8">
    <source>
        <dbReference type="EMBL" id="WQG89845.1"/>
    </source>
</evidence>
<keyword evidence="4" id="KW-0597">Phosphoprotein</keyword>
<dbReference type="NCBIfam" id="TIGR01720">
    <property type="entry name" value="NRPS-para261"/>
    <property type="match status" value="1"/>
</dbReference>
<dbReference type="CDD" id="cd05930">
    <property type="entry name" value="A_NRPS"/>
    <property type="match status" value="2"/>
</dbReference>
<gene>
    <name evidence="7" type="ORF">SAMN05661012_06024</name>
    <name evidence="8" type="ORF">SR876_33475</name>
</gene>
<dbReference type="FunFam" id="2.30.38.10:FF:000001">
    <property type="entry name" value="Non-ribosomal peptide synthetase PvdI"/>
    <property type="match status" value="1"/>
</dbReference>
<dbReference type="InterPro" id="IPR010071">
    <property type="entry name" value="AA_adenyl_dom"/>
</dbReference>
<dbReference type="GO" id="GO:0005737">
    <property type="term" value="C:cytoplasm"/>
    <property type="evidence" value="ECO:0007669"/>
    <property type="project" value="TreeGrafter"/>
</dbReference>
<accession>A0A1K1STC1</accession>
<dbReference type="FunFam" id="1.10.1200.10:FF:000005">
    <property type="entry name" value="Nonribosomal peptide synthetase 1"/>
    <property type="match status" value="2"/>
</dbReference>
<feature type="domain" description="Carrier" evidence="6">
    <location>
        <begin position="2588"/>
        <end position="2662"/>
    </location>
</feature>
<keyword evidence="3" id="KW-0596">Phosphopantetheine</keyword>
<evidence type="ECO:0000256" key="3">
    <source>
        <dbReference type="ARBA" id="ARBA00022450"/>
    </source>
</evidence>
<dbReference type="InterPro" id="IPR042099">
    <property type="entry name" value="ANL_N_sf"/>
</dbReference>
<dbReference type="PANTHER" id="PTHR45527">
    <property type="entry name" value="NONRIBOSOMAL PEPTIDE SYNTHETASE"/>
    <property type="match status" value="1"/>
</dbReference>
<evidence type="ECO:0000256" key="4">
    <source>
        <dbReference type="ARBA" id="ARBA00022553"/>
    </source>
</evidence>
<dbReference type="SUPFAM" id="SSF52777">
    <property type="entry name" value="CoA-dependent acyltransferases"/>
    <property type="match status" value="6"/>
</dbReference>
<evidence type="ECO:0000313" key="9">
    <source>
        <dbReference type="Proteomes" id="UP000183788"/>
    </source>
</evidence>
<name>A0A1K1STC1_9BACT</name>
<feature type="domain" description="Carrier" evidence="6">
    <location>
        <begin position="484"/>
        <end position="559"/>
    </location>
</feature>